<evidence type="ECO:0000313" key="2">
    <source>
        <dbReference type="EMBL" id="GKV14538.1"/>
    </source>
</evidence>
<dbReference type="Proteomes" id="UP001054252">
    <property type="component" value="Unassembled WGS sequence"/>
</dbReference>
<reference evidence="2 3" key="1">
    <citation type="journal article" date="2021" name="Commun. Biol.">
        <title>The genome of Shorea leprosula (Dipterocarpaceae) highlights the ecological relevance of drought in aseasonal tropical rainforests.</title>
        <authorList>
            <person name="Ng K.K.S."/>
            <person name="Kobayashi M.J."/>
            <person name="Fawcett J.A."/>
            <person name="Hatakeyama M."/>
            <person name="Paape T."/>
            <person name="Ng C.H."/>
            <person name="Ang C.C."/>
            <person name="Tnah L.H."/>
            <person name="Lee C.T."/>
            <person name="Nishiyama T."/>
            <person name="Sese J."/>
            <person name="O'Brien M.J."/>
            <person name="Copetti D."/>
            <person name="Mohd Noor M.I."/>
            <person name="Ong R.C."/>
            <person name="Putra M."/>
            <person name="Sireger I.Z."/>
            <person name="Indrioko S."/>
            <person name="Kosugi Y."/>
            <person name="Izuno A."/>
            <person name="Isagi Y."/>
            <person name="Lee S.L."/>
            <person name="Shimizu K.K."/>
        </authorList>
    </citation>
    <scope>NUCLEOTIDE SEQUENCE [LARGE SCALE GENOMIC DNA]</scope>
    <source>
        <strain evidence="2">214</strain>
    </source>
</reference>
<proteinExistence type="predicted"/>
<dbReference type="AlphaFoldDB" id="A0AAV5JTA9"/>
<dbReference type="EMBL" id="BPVZ01000041">
    <property type="protein sequence ID" value="GKV14538.1"/>
    <property type="molecule type" value="Genomic_DNA"/>
</dbReference>
<name>A0AAV5JTA9_9ROSI</name>
<sequence>MTSHSHMKQFLPKQNGLCQTQSQINQTHHYHKKALPSPQYPTS</sequence>
<keyword evidence="3" id="KW-1185">Reference proteome</keyword>
<protein>
    <submittedName>
        <fullName evidence="2">Uncharacterized protein</fullName>
    </submittedName>
</protein>
<comment type="caution">
    <text evidence="2">The sequence shown here is derived from an EMBL/GenBank/DDBJ whole genome shotgun (WGS) entry which is preliminary data.</text>
</comment>
<accession>A0AAV5JTA9</accession>
<evidence type="ECO:0000313" key="3">
    <source>
        <dbReference type="Proteomes" id="UP001054252"/>
    </source>
</evidence>
<gene>
    <name evidence="2" type="ORF">SLEP1_g25399</name>
</gene>
<feature type="region of interest" description="Disordered" evidence="1">
    <location>
        <begin position="24"/>
        <end position="43"/>
    </location>
</feature>
<evidence type="ECO:0000256" key="1">
    <source>
        <dbReference type="SAM" id="MobiDB-lite"/>
    </source>
</evidence>
<organism evidence="2 3">
    <name type="scientific">Rubroshorea leprosula</name>
    <dbReference type="NCBI Taxonomy" id="152421"/>
    <lineage>
        <taxon>Eukaryota</taxon>
        <taxon>Viridiplantae</taxon>
        <taxon>Streptophyta</taxon>
        <taxon>Embryophyta</taxon>
        <taxon>Tracheophyta</taxon>
        <taxon>Spermatophyta</taxon>
        <taxon>Magnoliopsida</taxon>
        <taxon>eudicotyledons</taxon>
        <taxon>Gunneridae</taxon>
        <taxon>Pentapetalae</taxon>
        <taxon>rosids</taxon>
        <taxon>malvids</taxon>
        <taxon>Malvales</taxon>
        <taxon>Dipterocarpaceae</taxon>
        <taxon>Rubroshorea</taxon>
    </lineage>
</organism>